<protein>
    <recommendedName>
        <fullName evidence="5">HTH araC/xylS-type domain-containing protein</fullName>
    </recommendedName>
</protein>
<evidence type="ECO:0000256" key="1">
    <source>
        <dbReference type="ARBA" id="ARBA00023015"/>
    </source>
</evidence>
<dbReference type="KEGG" id="pman:OU5_P0135"/>
<gene>
    <name evidence="6" type="ORF">OU5_P0135</name>
</gene>
<evidence type="ECO:0000259" key="5">
    <source>
        <dbReference type="PROSITE" id="PS01124"/>
    </source>
</evidence>
<dbReference type="GO" id="GO:0003700">
    <property type="term" value="F:DNA-binding transcription factor activity"/>
    <property type="evidence" value="ECO:0007669"/>
    <property type="project" value="InterPro"/>
</dbReference>
<evidence type="ECO:0000313" key="6">
    <source>
        <dbReference type="EMBL" id="AHZ73387.1"/>
    </source>
</evidence>
<organism evidence="6 7">
    <name type="scientific">Pseudomonas mandelii JR-1</name>
    <dbReference type="NCBI Taxonomy" id="1147786"/>
    <lineage>
        <taxon>Bacteria</taxon>
        <taxon>Pseudomonadati</taxon>
        <taxon>Pseudomonadota</taxon>
        <taxon>Gammaproteobacteria</taxon>
        <taxon>Pseudomonadales</taxon>
        <taxon>Pseudomonadaceae</taxon>
        <taxon>Pseudomonas</taxon>
    </lineage>
</organism>
<geneLocation type="plasmid" evidence="7"/>
<dbReference type="Pfam" id="PF12833">
    <property type="entry name" value="HTH_18"/>
    <property type="match status" value="1"/>
</dbReference>
<sequence>MKSWVTADTVRWAGHAWVGPGIGVFHGRVGHQEWHLHQAHQISVGLDSTVSVQTPMGIQAGGAIFIPAGLKHRLGGAHVLSIYVDALSEEARALHGAEEARVIGITPADVAPIIDALHTTGHTDLQVRTGVRQALRLPDLPPPDPRLIKVIEGLRRGQMGRRELAAVVHLSPTRFSHWFVEQTGLPLRSYARWLRLTQALQHLAKGVRLTDAAHEAGFSDSAHFSRTFRALLGVDPSSALAEVHLREV</sequence>
<feature type="domain" description="HTH araC/xylS-type" evidence="5">
    <location>
        <begin position="145"/>
        <end position="242"/>
    </location>
</feature>
<evidence type="ECO:0000313" key="7">
    <source>
        <dbReference type="Proteomes" id="UP000026913"/>
    </source>
</evidence>
<dbReference type="GO" id="GO:0043565">
    <property type="term" value="F:sequence-specific DNA binding"/>
    <property type="evidence" value="ECO:0007669"/>
    <property type="project" value="InterPro"/>
</dbReference>
<dbReference type="InterPro" id="IPR018060">
    <property type="entry name" value="HTH_AraC"/>
</dbReference>
<dbReference type="SUPFAM" id="SSF46689">
    <property type="entry name" value="Homeodomain-like"/>
    <property type="match status" value="1"/>
</dbReference>
<keyword evidence="2" id="KW-0238">DNA-binding</keyword>
<dbReference type="PANTHER" id="PTHR46796">
    <property type="entry name" value="HTH-TYPE TRANSCRIPTIONAL ACTIVATOR RHAS-RELATED"/>
    <property type="match status" value="1"/>
</dbReference>
<dbReference type="Proteomes" id="UP000026913">
    <property type="component" value="Plasmid unnamed"/>
</dbReference>
<keyword evidence="6" id="KW-0614">Plasmid</keyword>
<accession>A0A024EKR5</accession>
<evidence type="ECO:0000256" key="2">
    <source>
        <dbReference type="ARBA" id="ARBA00023125"/>
    </source>
</evidence>
<evidence type="ECO:0000256" key="3">
    <source>
        <dbReference type="ARBA" id="ARBA00023163"/>
    </source>
</evidence>
<proteinExistence type="predicted"/>
<name>A0A024EKR5_9PSED</name>
<dbReference type="OrthoDB" id="5295226at2"/>
<dbReference type="Gene3D" id="1.10.10.60">
    <property type="entry name" value="Homeodomain-like"/>
    <property type="match status" value="1"/>
</dbReference>
<keyword evidence="1" id="KW-0805">Transcription regulation</keyword>
<dbReference type="SMART" id="SM00342">
    <property type="entry name" value="HTH_ARAC"/>
    <property type="match status" value="1"/>
</dbReference>
<dbReference type="AlphaFoldDB" id="A0A024EKR5"/>
<keyword evidence="3" id="KW-0804">Transcription</keyword>
<evidence type="ECO:0000256" key="4">
    <source>
        <dbReference type="ARBA" id="ARBA00037345"/>
    </source>
</evidence>
<dbReference type="EMBL" id="CP005961">
    <property type="protein sequence ID" value="AHZ73387.1"/>
    <property type="molecule type" value="Genomic_DNA"/>
</dbReference>
<comment type="function">
    <text evidence="4">Regulatory protein of the TOL plasmid xyl operons. XylS activates the xylXYZLTEGFJQKIH operon required for the degradation of toluene, m-xylene and p-xylene.</text>
</comment>
<dbReference type="HOGENOM" id="CLU_073078_1_0_6"/>
<dbReference type="RefSeq" id="WP_042933191.1">
    <property type="nucleotide sequence ID" value="NZ_CP005961.1"/>
</dbReference>
<reference evidence="6 7" key="1">
    <citation type="journal article" date="2012" name="J. Bacteriol.">
        <title>Genome sequence of cold-adapted Pseudomonas mandelii strain JR-1.</title>
        <authorList>
            <person name="Jang S.H."/>
            <person name="Kim J."/>
            <person name="Kim J."/>
            <person name="Hong S."/>
            <person name="Lee C."/>
        </authorList>
    </citation>
    <scope>NUCLEOTIDE SEQUENCE [LARGE SCALE GENOMIC DNA]</scope>
    <source>
        <strain evidence="6 7">JR-1</strain>
        <plasmid evidence="7">Plasmid</plasmid>
    </source>
</reference>
<dbReference type="PROSITE" id="PS01124">
    <property type="entry name" value="HTH_ARAC_FAMILY_2"/>
    <property type="match status" value="1"/>
</dbReference>
<dbReference type="InterPro" id="IPR009057">
    <property type="entry name" value="Homeodomain-like_sf"/>
</dbReference>
<dbReference type="InterPro" id="IPR050204">
    <property type="entry name" value="AraC_XylS_family_regulators"/>
</dbReference>